<dbReference type="OrthoDB" id="9451460at2759"/>
<feature type="compositionally biased region" description="Low complexity" evidence="1">
    <location>
        <begin position="36"/>
        <end position="47"/>
    </location>
</feature>
<dbReference type="Proteomes" id="UP000504624">
    <property type="component" value="Unplaced"/>
</dbReference>
<feature type="compositionally biased region" description="Basic residues" evidence="1">
    <location>
        <begin position="223"/>
        <end position="232"/>
    </location>
</feature>
<name>A0A6J0IPH3_9PASS</name>
<gene>
    <name evidence="3" type="primary">LOC108506291</name>
</gene>
<protein>
    <submittedName>
        <fullName evidence="3">Uncharacterized protein LOC108506291</fullName>
    </submittedName>
</protein>
<keyword evidence="2" id="KW-1185">Reference proteome</keyword>
<reference evidence="3" key="1">
    <citation type="submission" date="2025-08" db="UniProtKB">
        <authorList>
            <consortium name="RefSeq"/>
        </authorList>
    </citation>
    <scope>IDENTIFICATION</scope>
</reference>
<organism evidence="2 3">
    <name type="scientific">Lepidothrix coronata</name>
    <name type="common">blue-crowned manakin</name>
    <dbReference type="NCBI Taxonomy" id="321398"/>
    <lineage>
        <taxon>Eukaryota</taxon>
        <taxon>Metazoa</taxon>
        <taxon>Chordata</taxon>
        <taxon>Craniata</taxon>
        <taxon>Vertebrata</taxon>
        <taxon>Euteleostomi</taxon>
        <taxon>Archelosauria</taxon>
        <taxon>Archosauria</taxon>
        <taxon>Dinosauria</taxon>
        <taxon>Saurischia</taxon>
        <taxon>Theropoda</taxon>
        <taxon>Coelurosauria</taxon>
        <taxon>Aves</taxon>
        <taxon>Neognathae</taxon>
        <taxon>Neoaves</taxon>
        <taxon>Telluraves</taxon>
        <taxon>Australaves</taxon>
        <taxon>Passeriformes</taxon>
        <taxon>Pipridae</taxon>
        <taxon>Lepidothrix</taxon>
    </lineage>
</organism>
<proteinExistence type="predicted"/>
<evidence type="ECO:0000313" key="2">
    <source>
        <dbReference type="Proteomes" id="UP000504624"/>
    </source>
</evidence>
<evidence type="ECO:0000256" key="1">
    <source>
        <dbReference type="SAM" id="MobiDB-lite"/>
    </source>
</evidence>
<dbReference type="AlphaFoldDB" id="A0A6J0IPH3"/>
<feature type="region of interest" description="Disordered" evidence="1">
    <location>
        <begin position="212"/>
        <end position="232"/>
    </location>
</feature>
<dbReference type="GeneID" id="108506291"/>
<accession>A0A6J0IPH3</accession>
<sequence length="264" mass="28907">MPPPRGPGLGRRRCRVPSPPTVEPSSNRGPRRSGTRGRAALPGAAAGAAPAGLHGECAGTPFLPGTFLLSRTPFPETLPLDRSPPHRRDGVGSAGIFPRALSSAVLLLLLVAVLSRGRRCNIAKILQQYRAVIFHEIQNLKNLSGSMHRSGRAGPACRSDKDQKILLSIYNISMSLREVGAGTLHSHEELAVWKVAKNTDFVLRENCRKISKTPLRSTPAQPRRGRPGRRRKQLREIGRKADRLATCWEKLYALHAPHQAPRHS</sequence>
<dbReference type="RefSeq" id="XP_017688640.1">
    <property type="nucleotide sequence ID" value="XM_017833151.1"/>
</dbReference>
<evidence type="ECO:0000313" key="3">
    <source>
        <dbReference type="RefSeq" id="XP_017688640.1"/>
    </source>
</evidence>
<feature type="region of interest" description="Disordered" evidence="1">
    <location>
        <begin position="1"/>
        <end position="47"/>
    </location>
</feature>